<accession>A0A845PYD9</accession>
<sequence>MKKSIINILITGLLILILGSCSRDFVETKFYQDKKAGQITSLAELHSFMSGVYVQMRVPAYYGANFLAFGEMHSDGMFVTGKGGHYVGVASYSMNSNTSNVVKTWDAMYQTVRLANEVINVKNEQFSDYSKDPQAVIAAVNNYKAQAYAVRAQVFFDVLRLYGQKYTNASNWGAVLPLTVDTDRKQARATIAETQAQIEKDFKNALEFIKDVNGSPIRLNETSIKALMTRYYLYKKDYAKVRQLANDVIGKKVYSVLTANNLLKAYKTDLNEDSIFEIAVGVQSSNGTSSYDSYLNSDAYASIGVLNSTLDFYEPQDIRLKLIYKHPKTGRLYLDNKFPRHTGEGNIKMMRYEELLLNAAEAELNGGSSAKAMDYYNQIRKNRGLASSSKVTLEDIKKERMRELLGEGFRFWDLLRWNAVIPYYDQRGDRIESRDKQIPDNLLAFPIPSGETNVKNSPVQPNPGYDNFK</sequence>
<dbReference type="CDD" id="cd08977">
    <property type="entry name" value="SusD"/>
    <property type="match status" value="1"/>
</dbReference>
<dbReference type="InterPro" id="IPR012944">
    <property type="entry name" value="SusD_RagB_dom"/>
</dbReference>
<proteinExistence type="inferred from homology"/>
<name>A0A845PYD9_9FLAO</name>
<reference evidence="9 10" key="1">
    <citation type="submission" date="2019-11" db="EMBL/GenBank/DDBJ databases">
        <title>Characterization of Elizabethkingia argenteiflava sp. nov., isolated from inner surface of Soybean Pods.</title>
        <authorList>
            <person name="Mo S."/>
        </authorList>
    </citation>
    <scope>NUCLEOTIDE SEQUENCE [LARGE SCALE GENOMIC DNA]</scope>
    <source>
        <strain evidence="9 10">YB22</strain>
    </source>
</reference>
<evidence type="ECO:0000256" key="2">
    <source>
        <dbReference type="ARBA" id="ARBA00006275"/>
    </source>
</evidence>
<evidence type="ECO:0000256" key="3">
    <source>
        <dbReference type="ARBA" id="ARBA00022729"/>
    </source>
</evidence>
<organism evidence="9 10">
    <name type="scientific">Elizabethkingia argenteiflava</name>
    <dbReference type="NCBI Taxonomy" id="2681556"/>
    <lineage>
        <taxon>Bacteria</taxon>
        <taxon>Pseudomonadati</taxon>
        <taxon>Bacteroidota</taxon>
        <taxon>Flavobacteriia</taxon>
        <taxon>Flavobacteriales</taxon>
        <taxon>Weeksellaceae</taxon>
        <taxon>Elizabethkingia</taxon>
    </lineage>
</organism>
<evidence type="ECO:0000256" key="5">
    <source>
        <dbReference type="ARBA" id="ARBA00023237"/>
    </source>
</evidence>
<dbReference type="AlphaFoldDB" id="A0A845PYD9"/>
<feature type="compositionally biased region" description="Polar residues" evidence="6">
    <location>
        <begin position="450"/>
        <end position="459"/>
    </location>
</feature>
<evidence type="ECO:0000313" key="10">
    <source>
        <dbReference type="Proteomes" id="UP000553459"/>
    </source>
</evidence>
<protein>
    <submittedName>
        <fullName evidence="9">RagB/SusD family nutrient uptake outer membrane protein</fullName>
    </submittedName>
</protein>
<dbReference type="RefSeq" id="WP_166520548.1">
    <property type="nucleotide sequence ID" value="NZ_JAAABJ010000688.1"/>
</dbReference>
<dbReference type="PROSITE" id="PS51257">
    <property type="entry name" value="PROKAR_LIPOPROTEIN"/>
    <property type="match status" value="1"/>
</dbReference>
<feature type="domain" description="RagB/SusD" evidence="7">
    <location>
        <begin position="341"/>
        <end position="465"/>
    </location>
</feature>
<dbReference type="Gene3D" id="2.20.20.130">
    <property type="match status" value="1"/>
</dbReference>
<dbReference type="InterPro" id="IPR011990">
    <property type="entry name" value="TPR-like_helical_dom_sf"/>
</dbReference>
<keyword evidence="3" id="KW-0732">Signal</keyword>
<feature type="domain" description="SusD-like N-terminal" evidence="8">
    <location>
        <begin position="65"/>
        <end position="233"/>
    </location>
</feature>
<evidence type="ECO:0000256" key="1">
    <source>
        <dbReference type="ARBA" id="ARBA00004442"/>
    </source>
</evidence>
<keyword evidence="4" id="KW-0472">Membrane</keyword>
<keyword evidence="5" id="KW-0998">Cell outer membrane</keyword>
<dbReference type="InterPro" id="IPR033985">
    <property type="entry name" value="SusD-like_N"/>
</dbReference>
<dbReference type="Pfam" id="PF14322">
    <property type="entry name" value="SusD-like_3"/>
    <property type="match status" value="1"/>
</dbReference>
<comment type="similarity">
    <text evidence="2">Belongs to the SusD family.</text>
</comment>
<feature type="region of interest" description="Disordered" evidence="6">
    <location>
        <begin position="449"/>
        <end position="469"/>
    </location>
</feature>
<evidence type="ECO:0000256" key="4">
    <source>
        <dbReference type="ARBA" id="ARBA00023136"/>
    </source>
</evidence>
<dbReference type="Gene3D" id="1.25.40.390">
    <property type="match status" value="1"/>
</dbReference>
<evidence type="ECO:0000313" key="9">
    <source>
        <dbReference type="EMBL" id="NAW52303.1"/>
    </source>
</evidence>
<evidence type="ECO:0000259" key="8">
    <source>
        <dbReference type="Pfam" id="PF14322"/>
    </source>
</evidence>
<dbReference type="Gene3D" id="1.25.40.900">
    <property type="match status" value="1"/>
</dbReference>
<evidence type="ECO:0000259" key="7">
    <source>
        <dbReference type="Pfam" id="PF07980"/>
    </source>
</evidence>
<comment type="subcellular location">
    <subcellularLocation>
        <location evidence="1">Cell outer membrane</location>
    </subcellularLocation>
</comment>
<dbReference type="Pfam" id="PF07980">
    <property type="entry name" value="SusD_RagB"/>
    <property type="match status" value="1"/>
</dbReference>
<gene>
    <name evidence="9" type="ORF">GNY06_13255</name>
</gene>
<dbReference type="EMBL" id="JAAABJ010000688">
    <property type="protein sequence ID" value="NAW52303.1"/>
    <property type="molecule type" value="Genomic_DNA"/>
</dbReference>
<dbReference type="SUPFAM" id="SSF48452">
    <property type="entry name" value="TPR-like"/>
    <property type="match status" value="1"/>
</dbReference>
<dbReference type="Proteomes" id="UP000553459">
    <property type="component" value="Unassembled WGS sequence"/>
</dbReference>
<evidence type="ECO:0000256" key="6">
    <source>
        <dbReference type="SAM" id="MobiDB-lite"/>
    </source>
</evidence>
<dbReference type="GO" id="GO:0009279">
    <property type="term" value="C:cell outer membrane"/>
    <property type="evidence" value="ECO:0007669"/>
    <property type="project" value="UniProtKB-SubCell"/>
</dbReference>
<keyword evidence="10" id="KW-1185">Reference proteome</keyword>
<comment type="caution">
    <text evidence="9">The sequence shown here is derived from an EMBL/GenBank/DDBJ whole genome shotgun (WGS) entry which is preliminary data.</text>
</comment>